<protein>
    <submittedName>
        <fullName evidence="1">Uncharacterized protein</fullName>
    </submittedName>
</protein>
<proteinExistence type="predicted"/>
<sequence>MFTYVLKDLKTIASLPFIFLGNCYPSLYLSHF</sequence>
<accession>A0A0A8ZH81</accession>
<evidence type="ECO:0000313" key="1">
    <source>
        <dbReference type="EMBL" id="JAD38764.1"/>
    </source>
</evidence>
<organism evidence="1">
    <name type="scientific">Arundo donax</name>
    <name type="common">Giant reed</name>
    <name type="synonym">Donax arundinaceus</name>
    <dbReference type="NCBI Taxonomy" id="35708"/>
    <lineage>
        <taxon>Eukaryota</taxon>
        <taxon>Viridiplantae</taxon>
        <taxon>Streptophyta</taxon>
        <taxon>Embryophyta</taxon>
        <taxon>Tracheophyta</taxon>
        <taxon>Spermatophyta</taxon>
        <taxon>Magnoliopsida</taxon>
        <taxon>Liliopsida</taxon>
        <taxon>Poales</taxon>
        <taxon>Poaceae</taxon>
        <taxon>PACMAD clade</taxon>
        <taxon>Arundinoideae</taxon>
        <taxon>Arundineae</taxon>
        <taxon>Arundo</taxon>
    </lineage>
</organism>
<reference evidence="1" key="1">
    <citation type="submission" date="2014-09" db="EMBL/GenBank/DDBJ databases">
        <authorList>
            <person name="Magalhaes I.L.F."/>
            <person name="Oliveira U."/>
            <person name="Santos F.R."/>
            <person name="Vidigal T.H.D.A."/>
            <person name="Brescovit A.D."/>
            <person name="Santos A.J."/>
        </authorList>
    </citation>
    <scope>NUCLEOTIDE SEQUENCE</scope>
    <source>
        <tissue evidence="1">Shoot tissue taken approximately 20 cm above the soil surface</tissue>
    </source>
</reference>
<name>A0A0A8ZH81_ARUDO</name>
<reference evidence="1" key="2">
    <citation type="journal article" date="2015" name="Data Brief">
        <title>Shoot transcriptome of the giant reed, Arundo donax.</title>
        <authorList>
            <person name="Barrero R.A."/>
            <person name="Guerrero F.D."/>
            <person name="Moolhuijzen P."/>
            <person name="Goolsby J.A."/>
            <person name="Tidwell J."/>
            <person name="Bellgard S.E."/>
            <person name="Bellgard M.I."/>
        </authorList>
    </citation>
    <scope>NUCLEOTIDE SEQUENCE</scope>
    <source>
        <tissue evidence="1">Shoot tissue taken approximately 20 cm above the soil surface</tissue>
    </source>
</reference>
<dbReference type="AlphaFoldDB" id="A0A0A8ZH81"/>
<dbReference type="EMBL" id="GBRH01259131">
    <property type="protein sequence ID" value="JAD38764.1"/>
    <property type="molecule type" value="Transcribed_RNA"/>
</dbReference>